<name>A0A7I8BTX5_9BURK</name>
<dbReference type="InterPro" id="IPR007362">
    <property type="entry name" value="DUF429"/>
</dbReference>
<dbReference type="Proteomes" id="UP000510888">
    <property type="component" value="Chromosome 2"/>
</dbReference>
<dbReference type="EMBL" id="AP023175">
    <property type="protein sequence ID" value="BCF91758.1"/>
    <property type="molecule type" value="Genomic_DNA"/>
</dbReference>
<reference evidence="1 2" key="1">
    <citation type="journal article" date="2020" name="Genes (Basel)">
        <title>Genomic Comparison of Insect Gut Symbionts from Divergent Burkholderia Subclades.</title>
        <authorList>
            <person name="Takeshita K."/>
            <person name="Kikuchi Y."/>
        </authorList>
    </citation>
    <scope>NUCLEOTIDE SEQUENCE [LARGE SCALE GENOMIC DNA]</scope>
    <source>
        <strain evidence="1 2">PGU16</strain>
    </source>
</reference>
<sequence length="244" mass="26556">MKHEETTDLLGVDGCKGGWYAVRQHARTGEIETRICASFTALLAWAPAPAIVAVDMPIGLSSTGYRACDAEARKRLKWPRSASVFQTPVRQTLGIGDYRTACDLNREATGKGISQQAFNVLGKIAEVDALLRDSRRDASRVFEVHPELAFMQLRIEQGGEAAGLKEGKTSEAGHAERRALLAPVFGAELQTALDGRVARHAQKDDVLDAFAVLWSARRIAAGSAVMLPDDDPRDSAQLPMVIRY</sequence>
<proteinExistence type="predicted"/>
<dbReference type="KEGG" id="plad:PPGU16_48250"/>
<evidence type="ECO:0008006" key="3">
    <source>
        <dbReference type="Google" id="ProtNLM"/>
    </source>
</evidence>
<dbReference type="Pfam" id="PF04250">
    <property type="entry name" value="DUF429"/>
    <property type="match status" value="1"/>
</dbReference>
<organism evidence="1 2">
    <name type="scientific">Paraburkholderia largidicola</name>
    <dbReference type="NCBI Taxonomy" id="3014751"/>
    <lineage>
        <taxon>Bacteria</taxon>
        <taxon>Pseudomonadati</taxon>
        <taxon>Pseudomonadota</taxon>
        <taxon>Betaproteobacteria</taxon>
        <taxon>Burkholderiales</taxon>
        <taxon>Burkholderiaceae</taxon>
        <taxon>Paraburkholderia</taxon>
    </lineage>
</organism>
<accession>A0A7I8BTX5</accession>
<dbReference type="RefSeq" id="WP_243460608.1">
    <property type="nucleotide sequence ID" value="NZ_AP023175.1"/>
</dbReference>
<keyword evidence="2" id="KW-1185">Reference proteome</keyword>
<evidence type="ECO:0000313" key="2">
    <source>
        <dbReference type="Proteomes" id="UP000510888"/>
    </source>
</evidence>
<dbReference type="AlphaFoldDB" id="A0A7I8BTX5"/>
<evidence type="ECO:0000313" key="1">
    <source>
        <dbReference type="EMBL" id="BCF91758.1"/>
    </source>
</evidence>
<protein>
    <recommendedName>
        <fullName evidence="3">DUF429 domain-containing protein</fullName>
    </recommendedName>
</protein>
<gene>
    <name evidence="1" type="ORF">PPGU16_48250</name>
</gene>